<dbReference type="InterPro" id="IPR018800">
    <property type="entry name" value="PRCC"/>
</dbReference>
<dbReference type="VEuPathDB" id="FungiDB:AeMF1_002638"/>
<accession>A0A6G0WWU5</accession>
<comment type="caution">
    <text evidence="2">The sequence shown here is derived from an EMBL/GenBank/DDBJ whole genome shotgun (WGS) entry which is preliminary data.</text>
</comment>
<gene>
    <name evidence="2" type="ORF">Ae201684_010907</name>
</gene>
<dbReference type="EMBL" id="VJMJ01000138">
    <property type="protein sequence ID" value="KAF0731956.1"/>
    <property type="molecule type" value="Genomic_DNA"/>
</dbReference>
<dbReference type="Proteomes" id="UP000481153">
    <property type="component" value="Unassembled WGS sequence"/>
</dbReference>
<dbReference type="PANTHER" id="PTHR13621">
    <property type="entry name" value="PROLINE-RICH PROTEIN PRCC"/>
    <property type="match status" value="1"/>
</dbReference>
<evidence type="ECO:0000256" key="1">
    <source>
        <dbReference type="SAM" id="MobiDB-lite"/>
    </source>
</evidence>
<name>A0A6G0WWU5_9STRA</name>
<evidence type="ECO:0008006" key="4">
    <source>
        <dbReference type="Google" id="ProtNLM"/>
    </source>
</evidence>
<dbReference type="GO" id="GO:0005634">
    <property type="term" value="C:nucleus"/>
    <property type="evidence" value="ECO:0007669"/>
    <property type="project" value="TreeGrafter"/>
</dbReference>
<proteinExistence type="predicted"/>
<feature type="region of interest" description="Disordered" evidence="1">
    <location>
        <begin position="1"/>
        <end position="106"/>
    </location>
</feature>
<evidence type="ECO:0000313" key="2">
    <source>
        <dbReference type="EMBL" id="KAF0731956.1"/>
    </source>
</evidence>
<dbReference type="PANTHER" id="PTHR13621:SF2">
    <property type="entry name" value="PROLINE-RICH PROTEIN PRCC"/>
    <property type="match status" value="1"/>
</dbReference>
<reference evidence="2 3" key="1">
    <citation type="submission" date="2019-07" db="EMBL/GenBank/DDBJ databases">
        <title>Genomics analysis of Aphanomyces spp. identifies a new class of oomycete effector associated with host adaptation.</title>
        <authorList>
            <person name="Gaulin E."/>
        </authorList>
    </citation>
    <scope>NUCLEOTIDE SEQUENCE [LARGE SCALE GENOMIC DNA]</scope>
    <source>
        <strain evidence="2 3">ATCC 201684</strain>
    </source>
</reference>
<sequence>MSLVADYASDSDSDGPTPVTVPKTVAEPTPVIFHPPSLPSVSEKKPVAPKPPKKKKKVLHLPPEIQKLLESGRTLNSDDESDDEKAPVKRKAVTKAKNEAPADLLSFLPPPKVALKVLPATQAPPKTHTATLAEPQDISTDSEPPQTAQDNFVSNYSFDDEHAAEDYGQGKRRRNNERELERLLQQGQFDAVAGKITEVQAVAPDAWQRPIDARGYSHDKEAQVLASMAGTETEAGYVISSYRPTRLQRQRHQLNQLTFDAKVRELDLLDSRATMARSKKETAAKYAW</sequence>
<evidence type="ECO:0000313" key="3">
    <source>
        <dbReference type="Proteomes" id="UP000481153"/>
    </source>
</evidence>
<keyword evidence="3" id="KW-1185">Reference proteome</keyword>
<organism evidence="2 3">
    <name type="scientific">Aphanomyces euteiches</name>
    <dbReference type="NCBI Taxonomy" id="100861"/>
    <lineage>
        <taxon>Eukaryota</taxon>
        <taxon>Sar</taxon>
        <taxon>Stramenopiles</taxon>
        <taxon>Oomycota</taxon>
        <taxon>Saprolegniomycetes</taxon>
        <taxon>Saprolegniales</taxon>
        <taxon>Verrucalvaceae</taxon>
        <taxon>Aphanomyces</taxon>
    </lineage>
</organism>
<feature type="region of interest" description="Disordered" evidence="1">
    <location>
        <begin position="118"/>
        <end position="159"/>
    </location>
</feature>
<dbReference type="AlphaFoldDB" id="A0A6G0WWU5"/>
<feature type="compositionally biased region" description="Polar residues" evidence="1">
    <location>
        <begin position="137"/>
        <end position="157"/>
    </location>
</feature>
<protein>
    <recommendedName>
        <fullName evidence="4">Proline-rich protein PRCC</fullName>
    </recommendedName>
</protein>